<dbReference type="Proteomes" id="UP000320693">
    <property type="component" value="Unassembled WGS sequence"/>
</dbReference>
<dbReference type="InterPro" id="IPR013324">
    <property type="entry name" value="RNA_pol_sigma_r3/r4-like"/>
</dbReference>
<dbReference type="EMBL" id="BJNH01000106">
    <property type="protein sequence ID" value="GEC29118.1"/>
    <property type="molecule type" value="Genomic_DNA"/>
</dbReference>
<feature type="transmembrane region" description="Helical" evidence="1">
    <location>
        <begin position="140"/>
        <end position="158"/>
    </location>
</feature>
<evidence type="ECO:0000313" key="2">
    <source>
        <dbReference type="EMBL" id="GEC29118.1"/>
    </source>
</evidence>
<keyword evidence="3" id="KW-1185">Reference proteome</keyword>
<evidence type="ECO:0008006" key="4">
    <source>
        <dbReference type="Google" id="ProtNLM"/>
    </source>
</evidence>
<dbReference type="SUPFAM" id="SSF88659">
    <property type="entry name" value="Sigma3 and sigma4 domains of RNA polymerase sigma factors"/>
    <property type="match status" value="1"/>
</dbReference>
<keyword evidence="1" id="KW-1133">Transmembrane helix</keyword>
<evidence type="ECO:0000313" key="3">
    <source>
        <dbReference type="Proteomes" id="UP000320693"/>
    </source>
</evidence>
<organism evidence="2 3">
    <name type="scientific">Pseudonocardia saturnea</name>
    <dbReference type="NCBI Taxonomy" id="33909"/>
    <lineage>
        <taxon>Bacteria</taxon>
        <taxon>Bacillati</taxon>
        <taxon>Actinomycetota</taxon>
        <taxon>Actinomycetes</taxon>
        <taxon>Pseudonocardiales</taxon>
        <taxon>Pseudonocardiaceae</taxon>
        <taxon>Pseudonocardia</taxon>
    </lineage>
</organism>
<feature type="transmembrane region" description="Helical" evidence="1">
    <location>
        <begin position="58"/>
        <end position="79"/>
    </location>
</feature>
<feature type="transmembrane region" description="Helical" evidence="1">
    <location>
        <begin position="21"/>
        <end position="46"/>
    </location>
</feature>
<accession>A0ABQ0S871</accession>
<reference evidence="2 3" key="1">
    <citation type="submission" date="2019-06" db="EMBL/GenBank/DDBJ databases">
        <title>Whole genome shotgun sequence of Pseudonocardia saturnea NBRC 14499.</title>
        <authorList>
            <person name="Hosoyama A."/>
            <person name="Uohara A."/>
            <person name="Ohji S."/>
            <person name="Ichikawa N."/>
        </authorList>
    </citation>
    <scope>NUCLEOTIDE SEQUENCE [LARGE SCALE GENOMIC DNA]</scope>
    <source>
        <strain evidence="2 3">NBRC 14499</strain>
    </source>
</reference>
<feature type="transmembrane region" description="Helical" evidence="1">
    <location>
        <begin position="170"/>
        <end position="194"/>
    </location>
</feature>
<sequence>MLADRWASVVAGRVVRRATAVLLLSAAAMYGVYIWQLALHLTAYLATPGAVYPVDGSVLQWVGTALLVPGYTAIAVFYLRTALGAAGPGLSARLVERVTTPSLRQRFAERVALATVAQGGSLVLLVLAVGDVVAAHPAPLLTGGVLGVVAAVVALRWFRSAGTAVATALARHATGAALVGTGTVAAGAAAWAGAAPAGTAVAVGAGLLTVGVGVGGLTGAGVRARHPAPDLGRWLRALPQLPVVLARRLLTTPAALAELRVAIGNHVRFRRTSEAVLPLPYRPTDVWYDVVAAGDRYVVHSGLLVDTVRLWRDWERLAVLRQLPADLTRERHRAVTAAHAAGLTVREIARLFGSSSATVRHLLRHPARVVARPAMPGPVRRVARAVLVLGVAAGLLFVSAPPAVAPDPGGVPHRIDGNGG</sequence>
<keyword evidence="1" id="KW-0812">Transmembrane</keyword>
<proteinExistence type="predicted"/>
<name>A0ABQ0S871_9PSEU</name>
<keyword evidence="1" id="KW-0472">Membrane</keyword>
<evidence type="ECO:0000256" key="1">
    <source>
        <dbReference type="SAM" id="Phobius"/>
    </source>
</evidence>
<feature type="transmembrane region" description="Helical" evidence="1">
    <location>
        <begin position="111"/>
        <end position="134"/>
    </location>
</feature>
<feature type="transmembrane region" description="Helical" evidence="1">
    <location>
        <begin position="200"/>
        <end position="222"/>
    </location>
</feature>
<comment type="caution">
    <text evidence="2">The sequence shown here is derived from an EMBL/GenBank/DDBJ whole genome shotgun (WGS) entry which is preliminary data.</text>
</comment>
<feature type="transmembrane region" description="Helical" evidence="1">
    <location>
        <begin position="382"/>
        <end position="404"/>
    </location>
</feature>
<gene>
    <name evidence="2" type="ORF">PSA01_61470</name>
</gene>
<protein>
    <recommendedName>
        <fullName evidence="4">Helix-turn-helix domain-containing protein</fullName>
    </recommendedName>
</protein>